<proteinExistence type="predicted"/>
<reference evidence="2 3" key="1">
    <citation type="submission" date="2018-02" db="EMBL/GenBank/DDBJ databases">
        <title>Genome sequence of the basidiomycete white-rot fungus Phlebia centrifuga.</title>
        <authorList>
            <person name="Granchi Z."/>
            <person name="Peng M."/>
            <person name="de Vries R.P."/>
            <person name="Hilden K."/>
            <person name="Makela M.R."/>
            <person name="Grigoriev I."/>
            <person name="Riley R."/>
        </authorList>
    </citation>
    <scope>NUCLEOTIDE SEQUENCE [LARGE SCALE GENOMIC DNA]</scope>
    <source>
        <strain evidence="2 3">FBCC195</strain>
    </source>
</reference>
<keyword evidence="3" id="KW-1185">Reference proteome</keyword>
<dbReference type="EMBL" id="MLYV02000253">
    <property type="protein sequence ID" value="PSS29815.1"/>
    <property type="molecule type" value="Genomic_DNA"/>
</dbReference>
<evidence type="ECO:0000256" key="1">
    <source>
        <dbReference type="SAM" id="MobiDB-lite"/>
    </source>
</evidence>
<name>A0A1U7KE25_9APHY</name>
<evidence type="ECO:0000313" key="2">
    <source>
        <dbReference type="EMBL" id="PSS29815.1"/>
    </source>
</evidence>
<dbReference type="Proteomes" id="UP000186601">
    <property type="component" value="Unassembled WGS sequence"/>
</dbReference>
<dbReference type="AlphaFoldDB" id="A0A1U7KE25"/>
<sequence length="55" mass="6500">MVRFKKEASTIDWKYLLDDAHWAVHQALLAKQDNASPKRSAEDVLQQPRKKRPRQ</sequence>
<organism evidence="2 3">
    <name type="scientific">Hermanssonia centrifuga</name>
    <dbReference type="NCBI Taxonomy" id="98765"/>
    <lineage>
        <taxon>Eukaryota</taxon>
        <taxon>Fungi</taxon>
        <taxon>Dikarya</taxon>
        <taxon>Basidiomycota</taxon>
        <taxon>Agaricomycotina</taxon>
        <taxon>Agaricomycetes</taxon>
        <taxon>Polyporales</taxon>
        <taxon>Meruliaceae</taxon>
        <taxon>Hermanssonia</taxon>
    </lineage>
</organism>
<feature type="region of interest" description="Disordered" evidence="1">
    <location>
        <begin position="30"/>
        <end position="55"/>
    </location>
</feature>
<comment type="caution">
    <text evidence="2">The sequence shown here is derived from an EMBL/GenBank/DDBJ whole genome shotgun (WGS) entry which is preliminary data.</text>
</comment>
<protein>
    <submittedName>
        <fullName evidence="2">Uncharacterized protein</fullName>
    </submittedName>
</protein>
<gene>
    <name evidence="2" type="ORF">PHLCEN_2v2688</name>
</gene>
<accession>A0A1U7KE25</accession>
<evidence type="ECO:0000313" key="3">
    <source>
        <dbReference type="Proteomes" id="UP000186601"/>
    </source>
</evidence>